<keyword evidence="9 10" id="KW-0472">Membrane</keyword>
<evidence type="ECO:0000313" key="12">
    <source>
        <dbReference type="Proteomes" id="UP000006546"/>
    </source>
</evidence>
<evidence type="ECO:0000256" key="4">
    <source>
        <dbReference type="ARBA" id="ARBA00022475"/>
    </source>
</evidence>
<keyword evidence="11" id="KW-0282">Flagellum</keyword>
<evidence type="ECO:0000256" key="7">
    <source>
        <dbReference type="ARBA" id="ARBA00022779"/>
    </source>
</evidence>
<dbReference type="GO" id="GO:0005886">
    <property type="term" value="C:plasma membrane"/>
    <property type="evidence" value="ECO:0007669"/>
    <property type="project" value="UniProtKB-SubCell"/>
</dbReference>
<evidence type="ECO:0000256" key="10">
    <source>
        <dbReference type="RuleBase" id="RU364125"/>
    </source>
</evidence>
<dbReference type="EMBL" id="CP002696">
    <property type="protein sequence ID" value="AEE17024.1"/>
    <property type="molecule type" value="Genomic_DNA"/>
</dbReference>
<keyword evidence="11" id="KW-0966">Cell projection</keyword>
<comment type="function">
    <text evidence="1 10">Controls the rotational direction of flagella during chemotaxis.</text>
</comment>
<dbReference type="OrthoDB" id="350725at2"/>
<dbReference type="RefSeq" id="WP_013758729.1">
    <property type="nucleotide sequence ID" value="NC_015500.1"/>
</dbReference>
<evidence type="ECO:0000256" key="6">
    <source>
        <dbReference type="ARBA" id="ARBA00022692"/>
    </source>
</evidence>
<comment type="similarity">
    <text evidence="3 10">Belongs to the FliL family.</text>
</comment>
<evidence type="ECO:0000313" key="11">
    <source>
        <dbReference type="EMBL" id="AEE17024.1"/>
    </source>
</evidence>
<name>F4LPM8_TREBD</name>
<evidence type="ECO:0000256" key="5">
    <source>
        <dbReference type="ARBA" id="ARBA00022500"/>
    </source>
</evidence>
<organism evidence="11 12">
    <name type="scientific">Treponema brennaborense (strain DSM 12168 / CIP 105900 / DD5/3)</name>
    <dbReference type="NCBI Taxonomy" id="906968"/>
    <lineage>
        <taxon>Bacteria</taxon>
        <taxon>Pseudomonadati</taxon>
        <taxon>Spirochaetota</taxon>
        <taxon>Spirochaetia</taxon>
        <taxon>Spirochaetales</taxon>
        <taxon>Treponemataceae</taxon>
        <taxon>Treponema</taxon>
    </lineage>
</organism>
<evidence type="ECO:0000256" key="1">
    <source>
        <dbReference type="ARBA" id="ARBA00002254"/>
    </source>
</evidence>
<comment type="subcellular location">
    <subcellularLocation>
        <location evidence="2">Cell membrane</location>
        <topology evidence="2">Single-pass membrane protein</topology>
    </subcellularLocation>
</comment>
<accession>F4LPM8</accession>
<protein>
    <recommendedName>
        <fullName evidence="10">Flagellar protein FliL</fullName>
    </recommendedName>
</protein>
<evidence type="ECO:0000256" key="8">
    <source>
        <dbReference type="ARBA" id="ARBA00022989"/>
    </source>
</evidence>
<dbReference type="Proteomes" id="UP000006546">
    <property type="component" value="Chromosome"/>
</dbReference>
<dbReference type="Pfam" id="PF03748">
    <property type="entry name" value="FliL"/>
    <property type="match status" value="1"/>
</dbReference>
<keyword evidence="12" id="KW-1185">Reference proteome</keyword>
<reference evidence="12" key="1">
    <citation type="submission" date="2011-04" db="EMBL/GenBank/DDBJ databases">
        <title>The complete genome of Treponema brennaborense DSM 12168.</title>
        <authorList>
            <person name="Lucas S."/>
            <person name="Han J."/>
            <person name="Lapidus A."/>
            <person name="Bruce D."/>
            <person name="Goodwin L."/>
            <person name="Pitluck S."/>
            <person name="Peters L."/>
            <person name="Kyrpides N."/>
            <person name="Mavromatis K."/>
            <person name="Ivanova N."/>
            <person name="Mikhailova N."/>
            <person name="Pagani I."/>
            <person name="Teshima H."/>
            <person name="Detter J.C."/>
            <person name="Tapia R."/>
            <person name="Han C."/>
            <person name="Land M."/>
            <person name="Hauser L."/>
            <person name="Markowitz V."/>
            <person name="Cheng J.-F."/>
            <person name="Hugenholtz P."/>
            <person name="Woyke T."/>
            <person name="Wu D."/>
            <person name="Gronow S."/>
            <person name="Wellnitz S."/>
            <person name="Brambilla E."/>
            <person name="Klenk H.-P."/>
            <person name="Eisen J.A."/>
        </authorList>
    </citation>
    <scope>NUCLEOTIDE SEQUENCE [LARGE SCALE GENOMIC DNA]</scope>
    <source>
        <strain evidence="12">DSM 12168 / CIP 105900 / DD5/3</strain>
    </source>
</reference>
<dbReference type="GO" id="GO:0071973">
    <property type="term" value="P:bacterial-type flagellum-dependent cell motility"/>
    <property type="evidence" value="ECO:0007669"/>
    <property type="project" value="InterPro"/>
</dbReference>
<keyword evidence="7 10" id="KW-0283">Flagellar rotation</keyword>
<dbReference type="KEGG" id="tbe:Trebr_1601"/>
<sequence length="181" mass="19982">MADDDLGLDDNGESGGAAEKKRGIGGLFPALLKWVAIVLGAIILIVTVVVITMKIMGGNSAQQAAIPVSQDYVGKREILDWYSSIGSIRTKTSDSIPASVVVEVVLGYKKDDKATSTEITARQIEIKDFLRRYFTEKKISELRPQNEDKLRIEIRNAINDDILSSSKIKDVRFLSLEIIEQ</sequence>
<dbReference type="GO" id="GO:0009425">
    <property type="term" value="C:bacterial-type flagellum basal body"/>
    <property type="evidence" value="ECO:0007669"/>
    <property type="project" value="InterPro"/>
</dbReference>
<keyword evidence="4 10" id="KW-1003">Cell membrane</keyword>
<dbReference type="eggNOG" id="COG1580">
    <property type="taxonomic scope" value="Bacteria"/>
</dbReference>
<proteinExistence type="inferred from homology"/>
<feature type="transmembrane region" description="Helical" evidence="10">
    <location>
        <begin position="31"/>
        <end position="53"/>
    </location>
</feature>
<keyword evidence="6 10" id="KW-0812">Transmembrane</keyword>
<dbReference type="AlphaFoldDB" id="F4LPM8"/>
<gene>
    <name evidence="11" type="ordered locus">Trebr_1601</name>
</gene>
<dbReference type="HOGENOM" id="CLU_126053_0_0_12"/>
<evidence type="ECO:0000256" key="2">
    <source>
        <dbReference type="ARBA" id="ARBA00004162"/>
    </source>
</evidence>
<keyword evidence="8 10" id="KW-1133">Transmembrane helix</keyword>
<dbReference type="GO" id="GO:0006935">
    <property type="term" value="P:chemotaxis"/>
    <property type="evidence" value="ECO:0007669"/>
    <property type="project" value="UniProtKB-KW"/>
</dbReference>
<evidence type="ECO:0000256" key="3">
    <source>
        <dbReference type="ARBA" id="ARBA00008281"/>
    </source>
</evidence>
<evidence type="ECO:0000256" key="9">
    <source>
        <dbReference type="ARBA" id="ARBA00023136"/>
    </source>
</evidence>
<keyword evidence="5 10" id="KW-0145">Chemotaxis</keyword>
<keyword evidence="11" id="KW-0969">Cilium</keyword>
<dbReference type="STRING" id="906968.Trebr_1601"/>
<dbReference type="InterPro" id="IPR005503">
    <property type="entry name" value="FliL"/>
</dbReference>